<reference evidence="7" key="1">
    <citation type="submission" date="2009-03" db="EMBL/GenBank/DDBJ databases">
        <authorList>
            <person name="Warren W."/>
            <person name="Ye L."/>
            <person name="Minx P."/>
            <person name="Worley K."/>
            <person name="Gibbs R."/>
            <person name="Wilson R.K."/>
        </authorList>
    </citation>
    <scope>NUCLEOTIDE SEQUENCE [LARGE SCALE GENOMIC DNA]</scope>
</reference>
<evidence type="ECO:0000256" key="5">
    <source>
        <dbReference type="ARBA" id="ARBA00041552"/>
    </source>
</evidence>
<evidence type="ECO:0000256" key="3">
    <source>
        <dbReference type="ARBA" id="ARBA00038243"/>
    </source>
</evidence>
<dbReference type="InterPro" id="IPR036322">
    <property type="entry name" value="WD40_repeat_dom_sf"/>
</dbReference>
<protein>
    <recommendedName>
        <fullName evidence="4">Superkiller complex protein 8</fullName>
    </recommendedName>
    <alternativeName>
        <fullName evidence="5">WD repeat-containing protein 61</fullName>
    </alternativeName>
</protein>
<dbReference type="PROSITE" id="PS00678">
    <property type="entry name" value="WD_REPEATS_1"/>
    <property type="match status" value="1"/>
</dbReference>
<dbReference type="Pfam" id="PF00400">
    <property type="entry name" value="WD40"/>
    <property type="match status" value="2"/>
</dbReference>
<evidence type="ECO:0000256" key="4">
    <source>
        <dbReference type="ARBA" id="ARBA00039561"/>
    </source>
</evidence>
<keyword evidence="2" id="KW-0677">Repeat</keyword>
<dbReference type="GeneTree" id="ENSGT00940000153533"/>
<dbReference type="AlphaFoldDB" id="A0A5F4WC25"/>
<organism evidence="7 8">
    <name type="scientific">Callithrix jacchus</name>
    <name type="common">White-tufted-ear marmoset</name>
    <name type="synonym">Simia Jacchus</name>
    <dbReference type="NCBI Taxonomy" id="9483"/>
    <lineage>
        <taxon>Eukaryota</taxon>
        <taxon>Metazoa</taxon>
        <taxon>Chordata</taxon>
        <taxon>Craniata</taxon>
        <taxon>Vertebrata</taxon>
        <taxon>Euteleostomi</taxon>
        <taxon>Mammalia</taxon>
        <taxon>Eutheria</taxon>
        <taxon>Euarchontoglires</taxon>
        <taxon>Primates</taxon>
        <taxon>Haplorrhini</taxon>
        <taxon>Platyrrhini</taxon>
        <taxon>Cebidae</taxon>
        <taxon>Callitrichinae</taxon>
        <taxon>Callithrix</taxon>
        <taxon>Callithrix</taxon>
    </lineage>
</organism>
<dbReference type="SMART" id="SM00320">
    <property type="entry name" value="WD40"/>
    <property type="match status" value="2"/>
</dbReference>
<name>A0A5F4WC25_CALJA</name>
<dbReference type="Ensembl" id="ENSCJAT00000114865.2">
    <property type="protein sequence ID" value="ENSCJAP00000075249.2"/>
    <property type="gene ID" value="ENSCJAG00000010208.5"/>
</dbReference>
<dbReference type="InterPro" id="IPR051510">
    <property type="entry name" value="SKI8"/>
</dbReference>
<feature type="repeat" description="WD" evidence="6">
    <location>
        <begin position="48"/>
        <end position="84"/>
    </location>
</feature>
<reference evidence="7" key="3">
    <citation type="submission" date="2025-09" db="UniProtKB">
        <authorList>
            <consortium name="Ensembl"/>
        </authorList>
    </citation>
    <scope>IDENTIFICATION</scope>
</reference>
<dbReference type="PROSITE" id="PS50294">
    <property type="entry name" value="WD_REPEATS_REGION"/>
    <property type="match status" value="1"/>
</dbReference>
<evidence type="ECO:0000313" key="7">
    <source>
        <dbReference type="Ensembl" id="ENSCJAP00000075249.2"/>
    </source>
</evidence>
<dbReference type="InterPro" id="IPR015943">
    <property type="entry name" value="WD40/YVTN_repeat-like_dom_sf"/>
</dbReference>
<gene>
    <name evidence="7" type="primary">SKIC8</name>
</gene>
<accession>A0A5F4WC25</accession>
<dbReference type="PANTHER" id="PTHR44090">
    <property type="entry name" value="WD REPEAT-CONTAINING PROTEIN 61"/>
    <property type="match status" value="1"/>
</dbReference>
<feature type="repeat" description="WD" evidence="6">
    <location>
        <begin position="96"/>
        <end position="137"/>
    </location>
</feature>
<dbReference type="Gene3D" id="2.130.10.10">
    <property type="entry name" value="YVTN repeat-like/Quinoprotein amine dehydrogenase"/>
    <property type="match status" value="1"/>
</dbReference>
<sequence length="214" mass="23845">MSSSLRVGVARSPASDVHLGSAVSCLAFCPRSLVKEMTNQYGILFKQEQAHDDAIWSVAWGTNKKENSETVVTGSLDDLVKVWKWRDERLDLQWSLEGHQLGVVSVDISHTLPIAASSSLDAHIRLWDLENGKQIKSIDAGPEILCLPYSELLRSLPYGSLECKAQGPYRSVSYSPLLNLVKGCDSWYVMCMKLLRNIDFVLSTAEQHNLVQQP</sequence>
<dbReference type="GO" id="GO:0016593">
    <property type="term" value="C:Cdc73/Paf1 complex"/>
    <property type="evidence" value="ECO:0007669"/>
    <property type="project" value="TreeGrafter"/>
</dbReference>
<evidence type="ECO:0000313" key="8">
    <source>
        <dbReference type="Proteomes" id="UP000008225"/>
    </source>
</evidence>
<comment type="similarity">
    <text evidence="3">Belongs to the SKI8 family.</text>
</comment>
<dbReference type="SUPFAM" id="SSF50978">
    <property type="entry name" value="WD40 repeat-like"/>
    <property type="match status" value="1"/>
</dbReference>
<evidence type="ECO:0000256" key="6">
    <source>
        <dbReference type="PROSITE-ProRule" id="PRU00221"/>
    </source>
</evidence>
<keyword evidence="1 6" id="KW-0853">WD repeat</keyword>
<dbReference type="InterPro" id="IPR019775">
    <property type="entry name" value="WD40_repeat_CS"/>
</dbReference>
<dbReference type="Bgee" id="ENSCJAG00000010208">
    <property type="expression patterns" value="Expressed in kidney and 6 other cell types or tissues"/>
</dbReference>
<keyword evidence="8" id="KW-1185">Reference proteome</keyword>
<proteinExistence type="inferred from homology"/>
<evidence type="ECO:0000256" key="1">
    <source>
        <dbReference type="ARBA" id="ARBA00022574"/>
    </source>
</evidence>
<dbReference type="PROSITE" id="PS50082">
    <property type="entry name" value="WD_REPEATS_2"/>
    <property type="match status" value="2"/>
</dbReference>
<reference evidence="7" key="2">
    <citation type="submission" date="2025-08" db="UniProtKB">
        <authorList>
            <consortium name="Ensembl"/>
        </authorList>
    </citation>
    <scope>IDENTIFICATION</scope>
</reference>
<dbReference type="InterPro" id="IPR001680">
    <property type="entry name" value="WD40_rpt"/>
</dbReference>
<dbReference type="PANTHER" id="PTHR44090:SF1">
    <property type="entry name" value="SUPERKILLER COMPLEX PROTEIN 8"/>
    <property type="match status" value="1"/>
</dbReference>
<dbReference type="Proteomes" id="UP000008225">
    <property type="component" value="Chromosome 10"/>
</dbReference>
<evidence type="ECO:0000256" key="2">
    <source>
        <dbReference type="ARBA" id="ARBA00022737"/>
    </source>
</evidence>